<dbReference type="GO" id="GO:0000124">
    <property type="term" value="C:SAGA complex"/>
    <property type="evidence" value="ECO:0007669"/>
    <property type="project" value="InterPro"/>
</dbReference>
<keyword evidence="2" id="KW-0805">Transcription regulation</keyword>
<dbReference type="InterPro" id="IPR009072">
    <property type="entry name" value="Histone-fold"/>
</dbReference>
<dbReference type="GO" id="GO:0006325">
    <property type="term" value="P:chromatin organization"/>
    <property type="evidence" value="ECO:0007669"/>
    <property type="project" value="UniProtKB-ARBA"/>
</dbReference>
<evidence type="ECO:0000256" key="1">
    <source>
        <dbReference type="ARBA" id="ARBA00004123"/>
    </source>
</evidence>
<feature type="region of interest" description="Disordered" evidence="7">
    <location>
        <begin position="831"/>
        <end position="890"/>
    </location>
</feature>
<feature type="compositionally biased region" description="Low complexity" evidence="7">
    <location>
        <begin position="246"/>
        <end position="262"/>
    </location>
</feature>
<evidence type="ECO:0000313" key="10">
    <source>
        <dbReference type="Proteomes" id="UP000321518"/>
    </source>
</evidence>
<accession>A0A511K8T7</accession>
<feature type="compositionally biased region" description="Pro residues" evidence="7">
    <location>
        <begin position="283"/>
        <end position="292"/>
    </location>
</feature>
<keyword evidence="3 6" id="KW-0103">Bromodomain</keyword>
<keyword evidence="4" id="KW-0804">Transcription</keyword>
<dbReference type="GO" id="GO:0005634">
    <property type="term" value="C:nucleus"/>
    <property type="evidence" value="ECO:0007669"/>
    <property type="project" value="UniProtKB-SubCell"/>
</dbReference>
<feature type="region of interest" description="Disordered" evidence="7">
    <location>
        <begin position="202"/>
        <end position="294"/>
    </location>
</feature>
<name>A0A511K8T7_RHOTO</name>
<dbReference type="CDD" id="cd22927">
    <property type="entry name" value="HFD_SPT7"/>
    <property type="match status" value="1"/>
</dbReference>
<dbReference type="Pfam" id="PF07524">
    <property type="entry name" value="Bromo_TP"/>
    <property type="match status" value="1"/>
</dbReference>
<dbReference type="SMART" id="SM00297">
    <property type="entry name" value="BROMO"/>
    <property type="match status" value="1"/>
</dbReference>
<proteinExistence type="predicted"/>
<evidence type="ECO:0000256" key="5">
    <source>
        <dbReference type="ARBA" id="ARBA00023242"/>
    </source>
</evidence>
<dbReference type="AlphaFoldDB" id="A0A511K8T7"/>
<dbReference type="Pfam" id="PF00439">
    <property type="entry name" value="Bromodomain"/>
    <property type="match status" value="1"/>
</dbReference>
<dbReference type="SUPFAM" id="SSF47370">
    <property type="entry name" value="Bromodomain"/>
    <property type="match status" value="1"/>
</dbReference>
<feature type="compositionally biased region" description="Basic residues" evidence="7">
    <location>
        <begin position="846"/>
        <end position="864"/>
    </location>
</feature>
<evidence type="ECO:0000256" key="2">
    <source>
        <dbReference type="ARBA" id="ARBA00023015"/>
    </source>
</evidence>
<dbReference type="Gene3D" id="1.20.920.10">
    <property type="entry name" value="Bromodomain-like"/>
    <property type="match status" value="1"/>
</dbReference>
<dbReference type="PROSITE" id="PS50890">
    <property type="entry name" value="PUA"/>
    <property type="match status" value="1"/>
</dbReference>
<feature type="compositionally biased region" description="Acidic residues" evidence="7">
    <location>
        <begin position="213"/>
        <end position="225"/>
    </location>
</feature>
<feature type="region of interest" description="Disordered" evidence="7">
    <location>
        <begin position="549"/>
        <end position="582"/>
    </location>
</feature>
<dbReference type="PANTHER" id="PTHR47343:SF1">
    <property type="entry name" value="TRANSCRIPTIONAL ACTIVATOR SPT7"/>
    <property type="match status" value="1"/>
</dbReference>
<dbReference type="OrthoDB" id="21449at2759"/>
<evidence type="ECO:0000256" key="4">
    <source>
        <dbReference type="ARBA" id="ARBA00023163"/>
    </source>
</evidence>
<dbReference type="Proteomes" id="UP000321518">
    <property type="component" value="Unassembled WGS sequence"/>
</dbReference>
<dbReference type="GO" id="GO:0005198">
    <property type="term" value="F:structural molecule activity"/>
    <property type="evidence" value="ECO:0007669"/>
    <property type="project" value="TreeGrafter"/>
</dbReference>
<evidence type="ECO:0000313" key="9">
    <source>
        <dbReference type="EMBL" id="GEM06425.1"/>
    </source>
</evidence>
<feature type="region of interest" description="Disordered" evidence="7">
    <location>
        <begin position="482"/>
        <end position="518"/>
    </location>
</feature>
<keyword evidence="5" id="KW-0539">Nucleus</keyword>
<evidence type="ECO:0000256" key="3">
    <source>
        <dbReference type="ARBA" id="ARBA00023117"/>
    </source>
</evidence>
<organism evidence="9 10">
    <name type="scientific">Rhodotorula toruloides</name>
    <name type="common">Yeast</name>
    <name type="synonym">Rhodosporidium toruloides</name>
    <dbReference type="NCBI Taxonomy" id="5286"/>
    <lineage>
        <taxon>Eukaryota</taxon>
        <taxon>Fungi</taxon>
        <taxon>Dikarya</taxon>
        <taxon>Basidiomycota</taxon>
        <taxon>Pucciniomycotina</taxon>
        <taxon>Microbotryomycetes</taxon>
        <taxon>Sporidiobolales</taxon>
        <taxon>Sporidiobolaceae</taxon>
        <taxon>Rhodotorula</taxon>
    </lineage>
</organism>
<dbReference type="InterPro" id="IPR006565">
    <property type="entry name" value="BTP"/>
</dbReference>
<dbReference type="GO" id="GO:0006357">
    <property type="term" value="P:regulation of transcription by RNA polymerase II"/>
    <property type="evidence" value="ECO:0007669"/>
    <property type="project" value="TreeGrafter"/>
</dbReference>
<dbReference type="InterPro" id="IPR001487">
    <property type="entry name" value="Bromodomain"/>
</dbReference>
<dbReference type="Gene3D" id="1.10.20.10">
    <property type="entry name" value="Histone, subunit A"/>
    <property type="match status" value="1"/>
</dbReference>
<evidence type="ECO:0000256" key="7">
    <source>
        <dbReference type="SAM" id="MobiDB-lite"/>
    </source>
</evidence>
<feature type="compositionally biased region" description="Basic and acidic residues" evidence="7">
    <location>
        <begin position="490"/>
        <end position="502"/>
    </location>
</feature>
<dbReference type="InterPro" id="IPR036427">
    <property type="entry name" value="Bromodomain-like_sf"/>
</dbReference>
<feature type="compositionally biased region" description="Polar residues" evidence="7">
    <location>
        <begin position="383"/>
        <end position="393"/>
    </location>
</feature>
<dbReference type="PANTHER" id="PTHR47343">
    <property type="entry name" value="TRANSCRIPTIONAL ACTIVATOR SPT7"/>
    <property type="match status" value="1"/>
</dbReference>
<dbReference type="GO" id="GO:0046695">
    <property type="term" value="C:SLIK (SAGA-like) complex"/>
    <property type="evidence" value="ECO:0007669"/>
    <property type="project" value="InterPro"/>
</dbReference>
<protein>
    <submittedName>
        <fullName evidence="9">Transcriptional activator SPT7</fullName>
    </submittedName>
</protein>
<reference evidence="9 10" key="1">
    <citation type="submission" date="2019-07" db="EMBL/GenBank/DDBJ databases">
        <title>Rhodotorula toruloides NBRC10032 genome sequencing.</title>
        <authorList>
            <person name="Shida Y."/>
            <person name="Takaku H."/>
            <person name="Ogasawara W."/>
            <person name="Mori K."/>
        </authorList>
    </citation>
    <scope>NUCLEOTIDE SEQUENCE [LARGE SCALE GENOMIC DNA]</scope>
    <source>
        <strain evidence="9 10">NBRC10032</strain>
    </source>
</reference>
<evidence type="ECO:0000256" key="6">
    <source>
        <dbReference type="PROSITE-ProRule" id="PRU00035"/>
    </source>
</evidence>
<dbReference type="GO" id="GO:0046982">
    <property type="term" value="F:protein heterodimerization activity"/>
    <property type="evidence" value="ECO:0007669"/>
    <property type="project" value="InterPro"/>
</dbReference>
<dbReference type="EMBL" id="BJWK01000001">
    <property type="protein sequence ID" value="GEM06425.1"/>
    <property type="molecule type" value="Genomic_DNA"/>
</dbReference>
<feature type="domain" description="Bromo" evidence="8">
    <location>
        <begin position="92"/>
        <end position="162"/>
    </location>
</feature>
<sequence length="905" mass="97376">MNPFVSELISFQTPGRGVKRDEVLYLFAAIDARKARAWEQSGGGVNGRVGRTRYSADELKRLVVEASEAVDDKSAANEFQETLERIVNEIKNTTEHSGPFLQKVRKADVPDYYDVIKRPMDLATLLKKVKQQSYRTKKAFAEDLDLIWSNCLLYNSHPSHPLRHSAEVLRAKSNQLLEFITDPTLSQRSLLAGHMSSAALDAQRAGSTRVGTPDEDADADAESDDEPARHKRALSERLLNGINGGTPRDSSASPAPSRSATPGISRRLSRKFSAGPLGRISPSPEPTPPPLTGLPFEEQLAFVRTPQAMHEFLLLDSELCKLEGSGFKPTRSTASALLPPYAFEPASSTVIATKTKRRTHKEHIAELVHRLNPDLLPKGPTESALSPENSPALSTPAALSEPRCQPTQPLEAFWWDIVGPAPFSSALVTATSAANAGDGVTGHDATSSAPPAPSAAPALAAGMPHVPWVGYSATPLATSTGSRAGLGMDAKGRSKQRAEEVARANGASKPATRRKEADVGLAPKMRRNCETWRRIRRVGAVLARESTTADMETPVVSSDESETDLPPVDGMDVGGARPAKRRRRGRAMLSAINVPRQALACPATAPLAAREAMRSFAGGMLAHAGFEGANSGGLDVLSHVTGEYLTNLARTLRFYSDRYGADMSDKRILVHALGENGVPSPAHLQAYVSEDIDRYGSRLSDLLAKLERTRRDQLDLLTEDDKARADHAHEALFADNGEAFVAGDYATRIGEDFFGLAEQGLDQELSVSSLVLPKWILRGEPRPLDSASASSLAYSPPPAFVPLPPDAVSSQIGLLRPYLSHRAARPDLGLADEAGHLSGSSSRSKTGLRHKVPPHGRIPFKGKRRPDDPTMPAAIAAQLTGANEPKKKKKKVAQVEEALVESGGE</sequence>
<comment type="subcellular location">
    <subcellularLocation>
        <location evidence="1">Nucleus</location>
    </subcellularLocation>
</comment>
<dbReference type="PROSITE" id="PS50014">
    <property type="entry name" value="BROMODOMAIN_2"/>
    <property type="match status" value="1"/>
</dbReference>
<dbReference type="PRINTS" id="PR00503">
    <property type="entry name" value="BROMODOMAIN"/>
</dbReference>
<comment type="caution">
    <text evidence="9">The sequence shown here is derived from an EMBL/GenBank/DDBJ whole genome shotgun (WGS) entry which is preliminary data.</text>
</comment>
<evidence type="ECO:0000259" key="8">
    <source>
        <dbReference type="PROSITE" id="PS50014"/>
    </source>
</evidence>
<feature type="region of interest" description="Disordered" evidence="7">
    <location>
        <begin position="373"/>
        <end position="403"/>
    </location>
</feature>
<feature type="compositionally biased region" description="Polar residues" evidence="7">
    <location>
        <begin position="549"/>
        <end position="558"/>
    </location>
</feature>
<gene>
    <name evidence="9" type="ORF">Rt10032_c01g0442</name>
</gene>
<dbReference type="InterPro" id="IPR037782">
    <property type="entry name" value="Spt7"/>
</dbReference>